<dbReference type="AlphaFoldDB" id="A0A0N4T2E2"/>
<sequence length="39" mass="4273">MTDQGSVNAAVYNRYSDISGSHLSNSSITYISNSFKFLP</sequence>
<name>A0A0N4T2E2_BRUPA</name>
<reference evidence="1 2" key="2">
    <citation type="submission" date="2018-11" db="EMBL/GenBank/DDBJ databases">
        <authorList>
            <consortium name="Pathogen Informatics"/>
        </authorList>
    </citation>
    <scope>NUCLEOTIDE SEQUENCE [LARGE SCALE GENOMIC DNA]</scope>
</reference>
<reference evidence="3" key="1">
    <citation type="submission" date="2017-02" db="UniProtKB">
        <authorList>
            <consortium name="WormBaseParasite"/>
        </authorList>
    </citation>
    <scope>IDENTIFICATION</scope>
</reference>
<dbReference type="Proteomes" id="UP000278627">
    <property type="component" value="Unassembled WGS sequence"/>
</dbReference>
<evidence type="ECO:0000313" key="3">
    <source>
        <dbReference type="WBParaSite" id="BPAG_0000237101-mRNA-1"/>
    </source>
</evidence>
<protein>
    <submittedName>
        <fullName evidence="1 3">Uncharacterized protein</fullName>
    </submittedName>
</protein>
<gene>
    <name evidence="1" type="ORF">BPAG_LOCUS2341</name>
</gene>
<organism evidence="3">
    <name type="scientific">Brugia pahangi</name>
    <name type="common">Filarial nematode worm</name>
    <dbReference type="NCBI Taxonomy" id="6280"/>
    <lineage>
        <taxon>Eukaryota</taxon>
        <taxon>Metazoa</taxon>
        <taxon>Ecdysozoa</taxon>
        <taxon>Nematoda</taxon>
        <taxon>Chromadorea</taxon>
        <taxon>Rhabditida</taxon>
        <taxon>Spirurina</taxon>
        <taxon>Spiruromorpha</taxon>
        <taxon>Filarioidea</taxon>
        <taxon>Onchocercidae</taxon>
        <taxon>Brugia</taxon>
    </lineage>
</organism>
<evidence type="ECO:0000313" key="1">
    <source>
        <dbReference type="EMBL" id="VDN83527.1"/>
    </source>
</evidence>
<evidence type="ECO:0000313" key="2">
    <source>
        <dbReference type="Proteomes" id="UP000278627"/>
    </source>
</evidence>
<accession>A0A0N4T2E2</accession>
<dbReference type="WBParaSite" id="BPAG_0000237101-mRNA-1">
    <property type="protein sequence ID" value="BPAG_0000237101-mRNA-1"/>
    <property type="gene ID" value="BPAG_0000237101"/>
</dbReference>
<keyword evidence="2" id="KW-1185">Reference proteome</keyword>
<dbReference type="EMBL" id="UZAD01000322">
    <property type="protein sequence ID" value="VDN83527.1"/>
    <property type="molecule type" value="Genomic_DNA"/>
</dbReference>
<proteinExistence type="predicted"/>